<organism evidence="2 3">
    <name type="scientific">Jannaschia rubra</name>
    <dbReference type="NCBI Taxonomy" id="282197"/>
    <lineage>
        <taxon>Bacteria</taxon>
        <taxon>Pseudomonadati</taxon>
        <taxon>Pseudomonadota</taxon>
        <taxon>Alphaproteobacteria</taxon>
        <taxon>Rhodobacterales</taxon>
        <taxon>Roseobacteraceae</taxon>
        <taxon>Jannaschia</taxon>
    </lineage>
</organism>
<dbReference type="RefSeq" id="WP_055683593.1">
    <property type="nucleotide sequence ID" value="NZ_CANMUL010000002.1"/>
</dbReference>
<evidence type="ECO:0000313" key="2">
    <source>
        <dbReference type="EMBL" id="CTQ34215.1"/>
    </source>
</evidence>
<proteinExistence type="predicted"/>
<dbReference type="InterPro" id="IPR036192">
    <property type="entry name" value="Cell_div_ZapA-like_sf"/>
</dbReference>
<dbReference type="STRING" id="282197.SAMN04488517_103129"/>
<name>A0A0M6XVT7_9RHOB</name>
<reference evidence="2 3" key="1">
    <citation type="submission" date="2015-07" db="EMBL/GenBank/DDBJ databases">
        <authorList>
            <person name="Noorani M."/>
        </authorList>
    </citation>
    <scope>NUCLEOTIDE SEQUENCE [LARGE SCALE GENOMIC DNA]</scope>
    <source>
        <strain evidence="2 3">CECT 5088</strain>
    </source>
</reference>
<keyword evidence="2" id="KW-0132">Cell division</keyword>
<dbReference type="AlphaFoldDB" id="A0A0M6XVT7"/>
<accession>A0A0M6XVT7</accession>
<dbReference type="OrthoDB" id="9797575at2"/>
<feature type="coiled-coil region" evidence="1">
    <location>
        <begin position="63"/>
        <end position="90"/>
    </location>
</feature>
<dbReference type="Pfam" id="PF05164">
    <property type="entry name" value="ZapA"/>
    <property type="match status" value="1"/>
</dbReference>
<dbReference type="Gene3D" id="3.30.160.880">
    <property type="entry name" value="Cell division protein ZapA protomer, N-terminal domain"/>
    <property type="match status" value="1"/>
</dbReference>
<keyword evidence="1" id="KW-0175">Coiled coil</keyword>
<protein>
    <submittedName>
        <fullName evidence="2">Cell division protein ZapA</fullName>
    </submittedName>
</protein>
<keyword evidence="2" id="KW-0131">Cell cycle</keyword>
<dbReference type="InterPro" id="IPR007838">
    <property type="entry name" value="Cell_div_ZapA-like"/>
</dbReference>
<keyword evidence="3" id="KW-1185">Reference proteome</keyword>
<dbReference type="Proteomes" id="UP000048908">
    <property type="component" value="Unassembled WGS sequence"/>
</dbReference>
<evidence type="ECO:0000256" key="1">
    <source>
        <dbReference type="SAM" id="Coils"/>
    </source>
</evidence>
<dbReference type="GO" id="GO:0051301">
    <property type="term" value="P:cell division"/>
    <property type="evidence" value="ECO:0007669"/>
    <property type="project" value="UniProtKB-KW"/>
</dbReference>
<dbReference type="SUPFAM" id="SSF102829">
    <property type="entry name" value="Cell division protein ZapA-like"/>
    <property type="match status" value="1"/>
</dbReference>
<dbReference type="InterPro" id="IPR042233">
    <property type="entry name" value="Cell_div_ZapA_N"/>
</dbReference>
<dbReference type="EMBL" id="CXPG01000021">
    <property type="protein sequence ID" value="CTQ34215.1"/>
    <property type="molecule type" value="Genomic_DNA"/>
</dbReference>
<gene>
    <name evidence="2" type="ORF">JAN5088_03008</name>
</gene>
<evidence type="ECO:0000313" key="3">
    <source>
        <dbReference type="Proteomes" id="UP000048908"/>
    </source>
</evidence>
<sequence>MPDMTIEIGGRSFQVACQPGEEGYLNAAAEMLDREAQALVASGTRLTQDRMLLMAGLMLADKAISAEEELRTLDRRLVQQTQLLDEMQAHPKPEPEVREVVKEVVPQSAIDRIDTLAARAEDLAARAREMAGN</sequence>